<comment type="caution">
    <text evidence="3">The sequence shown here is derived from an EMBL/GenBank/DDBJ whole genome shotgun (WGS) entry which is preliminary data.</text>
</comment>
<proteinExistence type="inferred from homology"/>
<dbReference type="InterPro" id="IPR000873">
    <property type="entry name" value="AMP-dep_synth/lig_dom"/>
</dbReference>
<dbReference type="GO" id="GO:0006631">
    <property type="term" value="P:fatty acid metabolic process"/>
    <property type="evidence" value="ECO:0007669"/>
    <property type="project" value="TreeGrafter"/>
</dbReference>
<reference evidence="3 4" key="1">
    <citation type="journal article" date="2017" name="Mol. Ecol.">
        <title>Comparative and population genomic landscape of Phellinus noxius: A hypervariable fungus causing root rot in trees.</title>
        <authorList>
            <person name="Chung C.L."/>
            <person name="Lee T.J."/>
            <person name="Akiba M."/>
            <person name="Lee H.H."/>
            <person name="Kuo T.H."/>
            <person name="Liu D."/>
            <person name="Ke H.M."/>
            <person name="Yokoi T."/>
            <person name="Roa M.B."/>
            <person name="Lu M.J."/>
            <person name="Chang Y.Y."/>
            <person name="Ann P.J."/>
            <person name="Tsai J.N."/>
            <person name="Chen C.Y."/>
            <person name="Tzean S.S."/>
            <person name="Ota Y."/>
            <person name="Hattori T."/>
            <person name="Sahashi N."/>
            <person name="Liou R.F."/>
            <person name="Kikuchi T."/>
            <person name="Tsai I.J."/>
        </authorList>
    </citation>
    <scope>NUCLEOTIDE SEQUENCE [LARGE SCALE GENOMIC DNA]</scope>
    <source>
        <strain evidence="3 4">FFPRI411160</strain>
    </source>
</reference>
<dbReference type="Gene3D" id="3.40.50.12780">
    <property type="entry name" value="N-terminal domain of ligase-like"/>
    <property type="match status" value="1"/>
</dbReference>
<evidence type="ECO:0000259" key="2">
    <source>
        <dbReference type="Pfam" id="PF00501"/>
    </source>
</evidence>
<accession>A0A286URK5</accession>
<feature type="domain" description="AMP-dependent synthetase/ligase" evidence="2">
    <location>
        <begin position="31"/>
        <end position="304"/>
    </location>
</feature>
<dbReference type="SUPFAM" id="SSF56801">
    <property type="entry name" value="Acetyl-CoA synthetase-like"/>
    <property type="match status" value="1"/>
</dbReference>
<evidence type="ECO:0000313" key="4">
    <source>
        <dbReference type="Proteomes" id="UP000217199"/>
    </source>
</evidence>
<protein>
    <submittedName>
        <fullName evidence="3">Acetyl-synthetase</fullName>
    </submittedName>
</protein>
<dbReference type="Pfam" id="PF00501">
    <property type="entry name" value="AMP-binding"/>
    <property type="match status" value="1"/>
</dbReference>
<dbReference type="EMBL" id="NBII01000002">
    <property type="protein sequence ID" value="PAV22197.1"/>
    <property type="molecule type" value="Genomic_DNA"/>
</dbReference>
<organism evidence="3 4">
    <name type="scientific">Pyrrhoderma noxium</name>
    <dbReference type="NCBI Taxonomy" id="2282107"/>
    <lineage>
        <taxon>Eukaryota</taxon>
        <taxon>Fungi</taxon>
        <taxon>Dikarya</taxon>
        <taxon>Basidiomycota</taxon>
        <taxon>Agaricomycotina</taxon>
        <taxon>Agaricomycetes</taxon>
        <taxon>Hymenochaetales</taxon>
        <taxon>Hymenochaetaceae</taxon>
        <taxon>Pyrrhoderma</taxon>
    </lineage>
</organism>
<comment type="similarity">
    <text evidence="1">Belongs to the ATP-dependent AMP-binding enzyme family.</text>
</comment>
<dbReference type="InterPro" id="IPR042099">
    <property type="entry name" value="ANL_N_sf"/>
</dbReference>
<gene>
    <name evidence="3" type="ORF">PNOK_0215400</name>
</gene>
<dbReference type="PANTHER" id="PTHR43201:SF8">
    <property type="entry name" value="ACYL-COA SYNTHETASE FAMILY MEMBER 3"/>
    <property type="match status" value="1"/>
</dbReference>
<dbReference type="InParanoid" id="A0A286URK5"/>
<name>A0A286URK5_9AGAM</name>
<dbReference type="Pfam" id="PF23562">
    <property type="entry name" value="AMP-binding_C_3"/>
    <property type="match status" value="1"/>
</dbReference>
<dbReference type="PANTHER" id="PTHR43201">
    <property type="entry name" value="ACYL-COA SYNTHETASE"/>
    <property type="match status" value="1"/>
</dbReference>
<dbReference type="GO" id="GO:0031956">
    <property type="term" value="F:medium-chain fatty acid-CoA ligase activity"/>
    <property type="evidence" value="ECO:0007669"/>
    <property type="project" value="TreeGrafter"/>
</dbReference>
<sequence>MDNLSLQENDSQIDQYSSLRDVELSARYWNRKLSSSGIPSRSVVGLWLAGMEYSDVVTIYGISRAGFIPQLFSLRLPNPTVIYELLLRAQAKALIYDPSFNTTVSDSPVPFYCAVSISDMDAYAEEFLPPLPSWNPDDLVFIYHTSGSTSGSPKLVPCTSRWVDSVVFKSREASTPVNKDFNRQDVSTWMGSMCHIGQSFMLIGSMQHGACTIKPTKINFSSEELVDMIFRCGLNRLHQFASFLSVHVRHSRHNPKLLAYLQNLDIIITSGLPLPQEDEEFAYQNKLNLVNLFGSTECGAMMLSQRTHGPEARLLKPLSGLNYGFFPAGPASILERNHVSANSELLELVILGDSPDCPHSTLRKSDGHFHTGDLFLQVRSGEYLFRGRDDDWIKSLNSLRCDTRAIEENIRATCGDLVDECIVVGTGRPSPALFVEPATEMDHERLKMEIIRRTHGFHSRRYLHERITDPELVIIVDKMSLPRTATKGNIRRKAVEEKYKELLDEIYGED</sequence>
<dbReference type="Proteomes" id="UP000217199">
    <property type="component" value="Unassembled WGS sequence"/>
</dbReference>
<evidence type="ECO:0000256" key="1">
    <source>
        <dbReference type="ARBA" id="ARBA00006432"/>
    </source>
</evidence>
<evidence type="ECO:0000313" key="3">
    <source>
        <dbReference type="EMBL" id="PAV22197.1"/>
    </source>
</evidence>
<dbReference type="OrthoDB" id="429813at2759"/>
<dbReference type="AlphaFoldDB" id="A0A286URK5"/>
<keyword evidence="4" id="KW-1185">Reference proteome</keyword>
<dbReference type="STRING" id="2282107.A0A286URK5"/>